<organism evidence="2 3">
    <name type="scientific">Colwellia echini</name>
    <dbReference type="NCBI Taxonomy" id="1982103"/>
    <lineage>
        <taxon>Bacteria</taxon>
        <taxon>Pseudomonadati</taxon>
        <taxon>Pseudomonadota</taxon>
        <taxon>Gammaproteobacteria</taxon>
        <taxon>Alteromonadales</taxon>
        <taxon>Colwelliaceae</taxon>
        <taxon>Colwellia</taxon>
    </lineage>
</organism>
<keyword evidence="3" id="KW-1185">Reference proteome</keyword>
<reference evidence="2 3" key="1">
    <citation type="submission" date="2019-08" db="EMBL/GenBank/DDBJ databases">
        <title>Microbe sample from Colwellia echini.</title>
        <authorList>
            <person name="Christiansen L."/>
            <person name="Pathiraja D."/>
            <person name="Schultz-Johansen M."/>
            <person name="Choi I.-G."/>
            <person name="Stougaard P."/>
        </authorList>
    </citation>
    <scope>NUCLEOTIDE SEQUENCE [LARGE SCALE GENOMIC DNA]</scope>
    <source>
        <strain evidence="2 3">A3</strain>
    </source>
</reference>
<accession>A0ABY3N1H7</accession>
<dbReference type="InterPro" id="IPR003148">
    <property type="entry name" value="RCK_N"/>
</dbReference>
<gene>
    <name evidence="2" type="ORF">CWS31_002105</name>
</gene>
<evidence type="ECO:0000259" key="1">
    <source>
        <dbReference type="Pfam" id="PF02254"/>
    </source>
</evidence>
<dbReference type="InterPro" id="IPR051783">
    <property type="entry name" value="NAD(P)-dependent_oxidoreduct"/>
</dbReference>
<dbReference type="PANTHER" id="PTHR48079">
    <property type="entry name" value="PROTEIN YEEZ"/>
    <property type="match status" value="1"/>
</dbReference>
<name>A0ABY3N1H7_9GAMM</name>
<sequence>MSNKVNQSISSVGIVGCGWLGTALAEQLQEQGVDVVATRSSDDNVNELIEDGIAAEVLILPAEQQSLNQHKVFNQQCVVIAITPQFRQGRVDYADKVQQLVKAAAANNKVQQIILLSSTAVYNGLSGLVDESSILDLTADKVLLLNQAEQAVLTYSQENTTKRAFILRLSGLVGPNRHPGNFLLNGRRLKSPQATVNLIHQKDALGLIIALLDSDLNSGIFNGVSATQVSKKEYYQSAAKALGLSAPRFEGNNFEDERLVTSVSSLKNKLIVKIADKVVSGQKARDLLAYRFVHDDLLHWLTL</sequence>
<protein>
    <submittedName>
        <fullName evidence="2">NAD(P)H-binding protein</fullName>
    </submittedName>
</protein>
<dbReference type="Pfam" id="PF02254">
    <property type="entry name" value="TrkA_N"/>
    <property type="match status" value="1"/>
</dbReference>
<comment type="caution">
    <text evidence="2">The sequence shown here is derived from an EMBL/GenBank/DDBJ whole genome shotgun (WGS) entry which is preliminary data.</text>
</comment>
<dbReference type="InterPro" id="IPR036291">
    <property type="entry name" value="NAD(P)-bd_dom_sf"/>
</dbReference>
<dbReference type="Gene3D" id="3.40.50.720">
    <property type="entry name" value="NAD(P)-binding Rossmann-like Domain"/>
    <property type="match status" value="1"/>
</dbReference>
<dbReference type="RefSeq" id="WP_101343446.1">
    <property type="nucleotide sequence ID" value="NZ_PJAI02000001.1"/>
</dbReference>
<dbReference type="EMBL" id="PJAI02000001">
    <property type="protein sequence ID" value="TYK67339.1"/>
    <property type="molecule type" value="Genomic_DNA"/>
</dbReference>
<dbReference type="SUPFAM" id="SSF51735">
    <property type="entry name" value="NAD(P)-binding Rossmann-fold domains"/>
    <property type="match status" value="1"/>
</dbReference>
<evidence type="ECO:0000313" key="3">
    <source>
        <dbReference type="Proteomes" id="UP000815846"/>
    </source>
</evidence>
<dbReference type="Proteomes" id="UP000815846">
    <property type="component" value="Unassembled WGS sequence"/>
</dbReference>
<feature type="domain" description="RCK N-terminal" evidence="1">
    <location>
        <begin position="14"/>
        <end position="115"/>
    </location>
</feature>
<dbReference type="PROSITE" id="PS51257">
    <property type="entry name" value="PROKAR_LIPOPROTEIN"/>
    <property type="match status" value="1"/>
</dbReference>
<proteinExistence type="predicted"/>
<evidence type="ECO:0000313" key="2">
    <source>
        <dbReference type="EMBL" id="TYK67339.1"/>
    </source>
</evidence>
<dbReference type="PANTHER" id="PTHR48079:SF6">
    <property type="entry name" value="NAD(P)-BINDING DOMAIN-CONTAINING PROTEIN-RELATED"/>
    <property type="match status" value="1"/>
</dbReference>